<dbReference type="InterPro" id="IPR036514">
    <property type="entry name" value="SGNH_hydro_sf"/>
</dbReference>
<sequence>MIPLTPQATTEQFIPTVNLMTTVGSEVQLPKEVDEANSQYKLSKVAVKWDPISSEIFEKTGKYEISGKTITSSQSVKALIHVFSNSKPINIAAVGDSITFGMNVENPSANSYPKQLNNRLGSKYNVMNFGNSGKTLLENGNDPYIKTSEYTNSLGSNPDAVIIQLGTNDAKPTNYSKINNYIDDYLKLINKYKALNTKPIIYISIPPKVEKNIYLIEPSNVEKNSTENSRNCTTRWARYFHY</sequence>
<comment type="caution">
    <text evidence="2">The sequence shown here is derived from an EMBL/GenBank/DDBJ whole genome shotgun (WGS) entry which is preliminary data.</text>
</comment>
<dbReference type="Gene3D" id="3.40.50.1110">
    <property type="entry name" value="SGNH hydrolase"/>
    <property type="match status" value="1"/>
</dbReference>
<dbReference type="PATRIC" id="fig|1265820.5.peg.1006"/>
<reference evidence="2 3" key="1">
    <citation type="journal article" date="2014" name="Int. J. Syst. Evol. Microbiol.">
        <title>Listeria floridensis sp. nov., Listeria aquatica sp. nov., Listeria cornellensis sp. nov., Listeria riparia sp. nov. and Listeria grandensis sp. nov., from agricultural and natural environments.</title>
        <authorList>
            <person name="den Bakker H.C."/>
            <person name="Warchocki S."/>
            <person name="Wright E.M."/>
            <person name="Allred A.F."/>
            <person name="Ahlstrom C."/>
            <person name="Manuel C.S."/>
            <person name="Stasiewicz M.J."/>
            <person name="Burrell A."/>
            <person name="Roof S."/>
            <person name="Strawn L."/>
            <person name="Fortes E.D."/>
            <person name="Nightingale K.K."/>
            <person name="Kephart D."/>
            <person name="Wiedmann M."/>
        </authorList>
    </citation>
    <scope>NUCLEOTIDE SEQUENCE [LARGE SCALE GENOMIC DNA]</scope>
    <source>
        <strain evidence="3">FSL F6-969</strain>
    </source>
</reference>
<dbReference type="GO" id="GO:0004622">
    <property type="term" value="F:phosphatidylcholine lysophospholipase activity"/>
    <property type="evidence" value="ECO:0007669"/>
    <property type="project" value="TreeGrafter"/>
</dbReference>
<dbReference type="InterPro" id="IPR051532">
    <property type="entry name" value="Ester_Hydrolysis_Enzymes"/>
</dbReference>
<dbReference type="STRING" id="1265820.PCORN_05126"/>
<dbReference type="Pfam" id="PF00657">
    <property type="entry name" value="Lipase_GDSL"/>
    <property type="match status" value="1"/>
</dbReference>
<accession>W7CF53</accession>
<evidence type="ECO:0000259" key="1">
    <source>
        <dbReference type="Pfam" id="PF07532"/>
    </source>
</evidence>
<dbReference type="PANTHER" id="PTHR30383">
    <property type="entry name" value="THIOESTERASE 1/PROTEASE 1/LYSOPHOSPHOLIPASE L1"/>
    <property type="match status" value="1"/>
</dbReference>
<proteinExistence type="predicted"/>
<dbReference type="PANTHER" id="PTHR30383:SF5">
    <property type="entry name" value="SGNH HYDROLASE-TYPE ESTERASE DOMAIN-CONTAINING PROTEIN"/>
    <property type="match status" value="1"/>
</dbReference>
<organism evidence="2 3">
    <name type="scientific">Listeria cornellensis FSL F6-0969</name>
    <dbReference type="NCBI Taxonomy" id="1265820"/>
    <lineage>
        <taxon>Bacteria</taxon>
        <taxon>Bacillati</taxon>
        <taxon>Bacillota</taxon>
        <taxon>Bacilli</taxon>
        <taxon>Bacillales</taxon>
        <taxon>Listeriaceae</taxon>
        <taxon>Listeria</taxon>
    </lineage>
</organism>
<evidence type="ECO:0000313" key="3">
    <source>
        <dbReference type="Proteomes" id="UP000019254"/>
    </source>
</evidence>
<dbReference type="InterPro" id="IPR001087">
    <property type="entry name" value="GDSL"/>
</dbReference>
<feature type="domain" description="Bacterial Ig-like" evidence="1">
    <location>
        <begin position="16"/>
        <end position="68"/>
    </location>
</feature>
<evidence type="ECO:0000313" key="2">
    <source>
        <dbReference type="EMBL" id="EUJ31413.1"/>
    </source>
</evidence>
<dbReference type="Pfam" id="PF07532">
    <property type="entry name" value="Big_4"/>
    <property type="match status" value="1"/>
</dbReference>
<protein>
    <submittedName>
        <fullName evidence="2">Lipase-GDSL family acetylesterase</fullName>
    </submittedName>
</protein>
<dbReference type="AlphaFoldDB" id="W7CF53"/>
<dbReference type="EMBL" id="AODE01000011">
    <property type="protein sequence ID" value="EUJ31413.1"/>
    <property type="molecule type" value="Genomic_DNA"/>
</dbReference>
<gene>
    <name evidence="2" type="ORF">PCORN_05126</name>
</gene>
<name>W7CF53_9LIST</name>
<keyword evidence="3" id="KW-1185">Reference proteome</keyword>
<dbReference type="SUPFAM" id="SSF52266">
    <property type="entry name" value="SGNH hydrolase"/>
    <property type="match status" value="1"/>
</dbReference>
<dbReference type="InterPro" id="IPR011081">
    <property type="entry name" value="Big_4"/>
</dbReference>
<dbReference type="Proteomes" id="UP000019254">
    <property type="component" value="Unassembled WGS sequence"/>
</dbReference>